<dbReference type="FunFam" id="2.20.100.10:FF:000005">
    <property type="entry name" value="ADAM metallopeptidase with thrombospondin type 1 motif 9"/>
    <property type="match status" value="3"/>
</dbReference>
<dbReference type="Pfam" id="PF19030">
    <property type="entry name" value="TSP1_ADAMTS"/>
    <property type="match status" value="6"/>
</dbReference>
<evidence type="ECO:0000313" key="6">
    <source>
        <dbReference type="WBParaSite" id="TCNE_0002002701-mRNA-1"/>
    </source>
</evidence>
<dbReference type="InterPro" id="IPR000884">
    <property type="entry name" value="TSP1_rpt"/>
</dbReference>
<dbReference type="Gene3D" id="2.20.100.10">
    <property type="entry name" value="Thrombospondin type-1 (TSP1) repeat"/>
    <property type="match status" value="4"/>
</dbReference>
<name>A0A183VH03_TOXCA</name>
<dbReference type="SMART" id="SM00209">
    <property type="entry name" value="TSP1"/>
    <property type="match status" value="4"/>
</dbReference>
<accession>A0A183VH03</accession>
<organism evidence="5 6">
    <name type="scientific">Toxocara canis</name>
    <name type="common">Canine roundworm</name>
    <dbReference type="NCBI Taxonomy" id="6265"/>
    <lineage>
        <taxon>Eukaryota</taxon>
        <taxon>Metazoa</taxon>
        <taxon>Ecdysozoa</taxon>
        <taxon>Nematoda</taxon>
        <taxon>Chromadorea</taxon>
        <taxon>Rhabditida</taxon>
        <taxon>Spirurina</taxon>
        <taxon>Ascaridomorpha</taxon>
        <taxon>Ascaridoidea</taxon>
        <taxon>Toxocaridae</taxon>
        <taxon>Toxocara</taxon>
    </lineage>
</organism>
<evidence type="ECO:0000256" key="2">
    <source>
        <dbReference type="ARBA" id="ARBA00022525"/>
    </source>
</evidence>
<dbReference type="SUPFAM" id="SSF82895">
    <property type="entry name" value="TSP-1 type 1 repeat"/>
    <property type="match status" value="4"/>
</dbReference>
<dbReference type="PANTHER" id="PTHR13723:SF281">
    <property type="entry name" value="PAPILIN"/>
    <property type="match status" value="1"/>
</dbReference>
<dbReference type="GO" id="GO:0031012">
    <property type="term" value="C:extracellular matrix"/>
    <property type="evidence" value="ECO:0007669"/>
    <property type="project" value="TreeGrafter"/>
</dbReference>
<dbReference type="GO" id="GO:0006508">
    <property type="term" value="P:proteolysis"/>
    <property type="evidence" value="ECO:0007669"/>
    <property type="project" value="TreeGrafter"/>
</dbReference>
<proteinExistence type="predicted"/>
<dbReference type="PANTHER" id="PTHR13723">
    <property type="entry name" value="ADAMTS A DISINTEGRIN AND METALLOPROTEASE WITH THROMBOSPONDIN MOTIFS PROTEASE"/>
    <property type="match status" value="1"/>
</dbReference>
<dbReference type="Proteomes" id="UP000050794">
    <property type="component" value="Unassembled WGS sequence"/>
</dbReference>
<protein>
    <submittedName>
        <fullName evidence="6">TSP1_spondin domain-containing protein</fullName>
    </submittedName>
</protein>
<keyword evidence="3" id="KW-0732">Signal</keyword>
<dbReference type="GO" id="GO:0030198">
    <property type="term" value="P:extracellular matrix organization"/>
    <property type="evidence" value="ECO:0007669"/>
    <property type="project" value="TreeGrafter"/>
</dbReference>
<dbReference type="GO" id="GO:0009653">
    <property type="term" value="P:anatomical structure morphogenesis"/>
    <property type="evidence" value="ECO:0007669"/>
    <property type="project" value="UniProtKB-ARBA"/>
</dbReference>
<keyword evidence="5" id="KW-1185">Reference proteome</keyword>
<sequence>LGPCSAACGHGEQRQKVDCIRAFIDGREEVVSETECRALSKPSDRTSCYTDCSGRKWSYTEWSPVRWRTIPLGPCSAACGHGEQRQKVDCIRAFIDGREEVVSETECRALSKPSDRTSCYTDCSGRKWSYTEWSPCSESCGANGVTRRQAFCVDESNRRIDERACEMAIREKTEKECNRMPCPIWVYGPWSECSRSCDGGVRVRHASCQDAAGRELHSGMCSTAEKYDREKCNEHVCTHWRFGPWSACSVSCGEGFETRDAVCVDREGRQLDQTRCDRRERIIQKPCNRSACPSWRLGSWSPCSVSCLDGWMTRRVSCVDSFGNDVPNDQCLGRGEARPQSHQPCNQGPCPFWRTSEWTKVRPLLRCLPLSCSDN</sequence>
<dbReference type="GO" id="GO:0005576">
    <property type="term" value="C:extracellular region"/>
    <property type="evidence" value="ECO:0007669"/>
    <property type="project" value="UniProtKB-SubCell"/>
</dbReference>
<evidence type="ECO:0000313" key="5">
    <source>
        <dbReference type="Proteomes" id="UP000050794"/>
    </source>
</evidence>
<reference evidence="6" key="1">
    <citation type="submission" date="2016-06" db="UniProtKB">
        <authorList>
            <consortium name="WormBaseParasite"/>
        </authorList>
    </citation>
    <scope>IDENTIFICATION</scope>
</reference>
<evidence type="ECO:0000256" key="3">
    <source>
        <dbReference type="ARBA" id="ARBA00022729"/>
    </source>
</evidence>
<dbReference type="GO" id="GO:0004222">
    <property type="term" value="F:metalloendopeptidase activity"/>
    <property type="evidence" value="ECO:0007669"/>
    <property type="project" value="TreeGrafter"/>
</dbReference>
<dbReference type="InterPro" id="IPR036383">
    <property type="entry name" value="TSP1_rpt_sf"/>
</dbReference>
<dbReference type="WBParaSite" id="TCNE_0002002701-mRNA-1">
    <property type="protein sequence ID" value="TCNE_0002002701-mRNA-1"/>
    <property type="gene ID" value="TCNE_0002002701"/>
</dbReference>
<keyword evidence="4" id="KW-0677">Repeat</keyword>
<dbReference type="AlphaFoldDB" id="A0A183VH03"/>
<evidence type="ECO:0000256" key="4">
    <source>
        <dbReference type="ARBA" id="ARBA00022737"/>
    </source>
</evidence>
<comment type="subcellular location">
    <subcellularLocation>
        <location evidence="1">Secreted</location>
    </subcellularLocation>
</comment>
<dbReference type="InterPro" id="IPR050439">
    <property type="entry name" value="ADAMTS_ADAMTS-like"/>
</dbReference>
<keyword evidence="2" id="KW-0964">Secreted</keyword>
<dbReference type="PROSITE" id="PS50092">
    <property type="entry name" value="TSP1"/>
    <property type="match status" value="5"/>
</dbReference>
<evidence type="ECO:0000256" key="1">
    <source>
        <dbReference type="ARBA" id="ARBA00004613"/>
    </source>
</evidence>